<proteinExistence type="predicted"/>
<evidence type="ECO:0000313" key="1">
    <source>
        <dbReference type="EMBL" id="KAK2598098.1"/>
    </source>
</evidence>
<accession>A0AAJ0CNZ9</accession>
<dbReference type="AlphaFoldDB" id="A0AAJ0CNZ9"/>
<keyword evidence="2" id="KW-1185">Reference proteome</keyword>
<organism evidence="1 2">
    <name type="scientific">Conoideocrella luteorostrata</name>
    <dbReference type="NCBI Taxonomy" id="1105319"/>
    <lineage>
        <taxon>Eukaryota</taxon>
        <taxon>Fungi</taxon>
        <taxon>Dikarya</taxon>
        <taxon>Ascomycota</taxon>
        <taxon>Pezizomycotina</taxon>
        <taxon>Sordariomycetes</taxon>
        <taxon>Hypocreomycetidae</taxon>
        <taxon>Hypocreales</taxon>
        <taxon>Clavicipitaceae</taxon>
        <taxon>Conoideocrella</taxon>
    </lineage>
</organism>
<evidence type="ECO:0000313" key="2">
    <source>
        <dbReference type="Proteomes" id="UP001251528"/>
    </source>
</evidence>
<reference evidence="1" key="1">
    <citation type="submission" date="2023-06" db="EMBL/GenBank/DDBJ databases">
        <title>Conoideocrella luteorostrata (Hypocreales: Clavicipitaceae), a potential biocontrol fungus for elongate hemlock scale in United States Christmas tree production areas.</title>
        <authorList>
            <person name="Barrett H."/>
            <person name="Lovett B."/>
            <person name="Macias A.M."/>
            <person name="Stajich J.E."/>
            <person name="Kasson M.T."/>
        </authorList>
    </citation>
    <scope>NUCLEOTIDE SEQUENCE</scope>
    <source>
        <strain evidence="1">ARSEF 14590</strain>
    </source>
</reference>
<protein>
    <submittedName>
        <fullName evidence="1">Uncharacterized protein</fullName>
    </submittedName>
</protein>
<gene>
    <name evidence="1" type="ORF">QQS21_005809</name>
</gene>
<dbReference type="EMBL" id="JASWJB010000100">
    <property type="protein sequence ID" value="KAK2598098.1"/>
    <property type="molecule type" value="Genomic_DNA"/>
</dbReference>
<sequence>MREIASLSSSIDFGVDSAAGRRPRTIPGPNECVVMGYPSAGGIVLGEFTGVELEWLGLSRSTATTFQECLRQETEEDAFAFQLMRLGARWWPSYEFRARHDDVHYPYGHHYPADLHVGYIEAEGKKNAVFLLKTFSNTSHHRLPEEDPPEKPNEWSRLANCVTMEERCAVLQEFGATMWDNLDQCADIPQTLADGIAEGKRYEALMKKMEDLEYVDQWLMSL</sequence>
<comment type="caution">
    <text evidence="1">The sequence shown here is derived from an EMBL/GenBank/DDBJ whole genome shotgun (WGS) entry which is preliminary data.</text>
</comment>
<name>A0AAJ0CNZ9_9HYPO</name>
<dbReference type="Proteomes" id="UP001251528">
    <property type="component" value="Unassembled WGS sequence"/>
</dbReference>